<name>A0AAD6I3W9_PENCN</name>
<evidence type="ECO:0000256" key="1">
    <source>
        <dbReference type="SAM" id="MobiDB-lite"/>
    </source>
</evidence>
<reference evidence="3" key="1">
    <citation type="journal article" date="2023" name="IMA Fungus">
        <title>Comparative genomic study of the Penicillium genus elucidates a diverse pangenome and 15 lateral gene transfer events.</title>
        <authorList>
            <person name="Petersen C."/>
            <person name="Sorensen T."/>
            <person name="Nielsen M.R."/>
            <person name="Sondergaard T.E."/>
            <person name="Sorensen J.L."/>
            <person name="Fitzpatrick D.A."/>
            <person name="Frisvad J.C."/>
            <person name="Nielsen K.L."/>
        </authorList>
    </citation>
    <scope>NUCLEOTIDE SEQUENCE</scope>
    <source>
        <strain evidence="3">IBT 15450</strain>
    </source>
</reference>
<feature type="compositionally biased region" description="Polar residues" evidence="1">
    <location>
        <begin position="8"/>
        <end position="28"/>
    </location>
</feature>
<reference evidence="3" key="2">
    <citation type="submission" date="2023-01" db="EMBL/GenBank/DDBJ databases">
        <authorList>
            <person name="Petersen C."/>
        </authorList>
    </citation>
    <scope>NUCLEOTIDE SEQUENCE</scope>
    <source>
        <strain evidence="3">IBT 15450</strain>
    </source>
</reference>
<feature type="transmembrane region" description="Helical" evidence="2">
    <location>
        <begin position="129"/>
        <end position="159"/>
    </location>
</feature>
<evidence type="ECO:0000313" key="4">
    <source>
        <dbReference type="Proteomes" id="UP001219568"/>
    </source>
</evidence>
<dbReference type="Proteomes" id="UP001219568">
    <property type="component" value="Unassembled WGS sequence"/>
</dbReference>
<dbReference type="AlphaFoldDB" id="A0AAD6I3W9"/>
<accession>A0AAD6I3W9</accession>
<keyword evidence="4" id="KW-1185">Reference proteome</keyword>
<feature type="region of interest" description="Disordered" evidence="1">
    <location>
        <begin position="1"/>
        <end position="67"/>
    </location>
</feature>
<feature type="transmembrane region" description="Helical" evidence="2">
    <location>
        <begin position="165"/>
        <end position="188"/>
    </location>
</feature>
<keyword evidence="2" id="KW-0472">Membrane</keyword>
<dbReference type="EMBL" id="JAQJZL010000015">
    <property type="protein sequence ID" value="KAJ6027888.1"/>
    <property type="molecule type" value="Genomic_DNA"/>
</dbReference>
<evidence type="ECO:0000256" key="2">
    <source>
        <dbReference type="SAM" id="Phobius"/>
    </source>
</evidence>
<feature type="region of interest" description="Disordered" evidence="1">
    <location>
        <begin position="210"/>
        <end position="240"/>
    </location>
</feature>
<keyword evidence="2" id="KW-1133">Transmembrane helix</keyword>
<gene>
    <name evidence="3" type="ORF">N7460_012705</name>
</gene>
<feature type="compositionally biased region" description="Acidic residues" evidence="1">
    <location>
        <begin position="215"/>
        <end position="233"/>
    </location>
</feature>
<proteinExistence type="predicted"/>
<dbReference type="Pfam" id="PF16015">
    <property type="entry name" value="Promethin"/>
    <property type="match status" value="1"/>
</dbReference>
<evidence type="ECO:0000313" key="3">
    <source>
        <dbReference type="EMBL" id="KAJ6027888.1"/>
    </source>
</evidence>
<sequence length="240" mass="26177">MPLDKATSGLTGQLPVNESVNQVQSTASGAKKNVKPRKLNQTTKDLTEPALPGEFPSDDAPPKEEKVNGDVSFSGIWATIVSWASSLFPQAFDAFESWIRYMVSWLLPPPRQAAMYEAALKRPAATTFIVCQMICCGVPLLVFLAGVFVFAAVSILLWAVLSLLILGPVLLVTSMMGVSLWGWGWVFYGLVKWVDQRFLGGMITRFWLPQSQEGEGGEGGEDGEDGEDGEEQSQGEKKDE</sequence>
<keyword evidence="2" id="KW-0812">Transmembrane</keyword>
<protein>
    <submittedName>
        <fullName evidence="3">Uncharacterized protein</fullName>
    </submittedName>
</protein>
<comment type="caution">
    <text evidence="3">The sequence shown here is derived from an EMBL/GenBank/DDBJ whole genome shotgun (WGS) entry which is preliminary data.</text>
</comment>
<organism evidence="3 4">
    <name type="scientific">Penicillium canescens</name>
    <dbReference type="NCBI Taxonomy" id="5083"/>
    <lineage>
        <taxon>Eukaryota</taxon>
        <taxon>Fungi</taxon>
        <taxon>Dikarya</taxon>
        <taxon>Ascomycota</taxon>
        <taxon>Pezizomycotina</taxon>
        <taxon>Eurotiomycetes</taxon>
        <taxon>Eurotiomycetidae</taxon>
        <taxon>Eurotiales</taxon>
        <taxon>Aspergillaceae</taxon>
        <taxon>Penicillium</taxon>
    </lineage>
</organism>